<dbReference type="InterPro" id="IPR011335">
    <property type="entry name" value="Restrct_endonuc-II-like"/>
</dbReference>
<proteinExistence type="predicted"/>
<protein>
    <recommendedName>
        <fullName evidence="1">Protein NO VEIN C-terminal domain-containing protein</fullName>
    </recommendedName>
</protein>
<gene>
    <name evidence="2" type="ORF">NCTC7582_04784</name>
</gene>
<evidence type="ECO:0000313" key="2">
    <source>
        <dbReference type="EMBL" id="SPU38815.1"/>
    </source>
</evidence>
<dbReference type="AlphaFoldDB" id="A0A2X1BS86"/>
<feature type="domain" description="Protein NO VEIN C-terminal" evidence="1">
    <location>
        <begin position="32"/>
        <end position="115"/>
    </location>
</feature>
<evidence type="ECO:0000259" key="1">
    <source>
        <dbReference type="Pfam" id="PF13020"/>
    </source>
</evidence>
<accession>A0A2X1BS86</accession>
<dbReference type="EMBL" id="UAQE01000004">
    <property type="protein sequence ID" value="SPU38815.1"/>
    <property type="molecule type" value="Genomic_DNA"/>
</dbReference>
<dbReference type="RefSeq" id="WP_112118619.1">
    <property type="nucleotide sequence ID" value="NZ_JAXOWA010000001.1"/>
</dbReference>
<sequence>MPNKLRETRNFYATKVDYTENSKRNSELGLKGELLVIKHLQNVLGYDTIHTSLIEGDGAGYDIEATKEDGTSIFIEVKTTKGDINTPFMITANELAFSSVYASNYELYRVYEYDHEFNSGKFFRIKGDLGASLNLKPTVYSAKL</sequence>
<evidence type="ECO:0000313" key="3">
    <source>
        <dbReference type="Proteomes" id="UP000251431"/>
    </source>
</evidence>
<name>A0A2X1BS86_9BACI</name>
<dbReference type="InterPro" id="IPR024975">
    <property type="entry name" value="NOV_C"/>
</dbReference>
<organism evidence="2 3">
    <name type="scientific">Lysinibacillus capsici</name>
    <dbReference type="NCBI Taxonomy" id="2115968"/>
    <lineage>
        <taxon>Bacteria</taxon>
        <taxon>Bacillati</taxon>
        <taxon>Bacillota</taxon>
        <taxon>Bacilli</taxon>
        <taxon>Bacillales</taxon>
        <taxon>Bacillaceae</taxon>
        <taxon>Lysinibacillus</taxon>
    </lineage>
</organism>
<dbReference type="SUPFAM" id="SSF52980">
    <property type="entry name" value="Restriction endonuclease-like"/>
    <property type="match status" value="1"/>
</dbReference>
<reference evidence="2 3" key="1">
    <citation type="submission" date="2018-06" db="EMBL/GenBank/DDBJ databases">
        <authorList>
            <consortium name="Pathogen Informatics"/>
            <person name="Doyle S."/>
        </authorList>
    </citation>
    <scope>NUCLEOTIDE SEQUENCE [LARGE SCALE GENOMIC DNA]</scope>
    <source>
        <strain evidence="2 3">NCTC7582</strain>
    </source>
</reference>
<dbReference type="Proteomes" id="UP000251431">
    <property type="component" value="Unassembled WGS sequence"/>
</dbReference>
<dbReference type="Pfam" id="PF13020">
    <property type="entry name" value="NOV_C"/>
    <property type="match status" value="1"/>
</dbReference>